<feature type="compositionally biased region" description="Low complexity" evidence="1">
    <location>
        <begin position="178"/>
        <end position="193"/>
    </location>
</feature>
<evidence type="ECO:0000313" key="2">
    <source>
        <dbReference type="EMBL" id="ACR36093.1"/>
    </source>
</evidence>
<name>C4J4J3_MAIZE</name>
<proteinExistence type="evidence at transcript level"/>
<feature type="region of interest" description="Disordered" evidence="1">
    <location>
        <begin position="1"/>
        <end position="41"/>
    </location>
</feature>
<organism evidence="2">
    <name type="scientific">Zea mays</name>
    <name type="common">Maize</name>
    <dbReference type="NCBI Taxonomy" id="4577"/>
    <lineage>
        <taxon>Eukaryota</taxon>
        <taxon>Viridiplantae</taxon>
        <taxon>Streptophyta</taxon>
        <taxon>Embryophyta</taxon>
        <taxon>Tracheophyta</taxon>
        <taxon>Spermatophyta</taxon>
        <taxon>Magnoliopsida</taxon>
        <taxon>Liliopsida</taxon>
        <taxon>Poales</taxon>
        <taxon>Poaceae</taxon>
        <taxon>PACMAD clade</taxon>
        <taxon>Panicoideae</taxon>
        <taxon>Andropogonodae</taxon>
        <taxon>Andropogoneae</taxon>
        <taxon>Tripsacinae</taxon>
        <taxon>Zea</taxon>
    </lineage>
</organism>
<feature type="region of interest" description="Disordered" evidence="1">
    <location>
        <begin position="62"/>
        <end position="85"/>
    </location>
</feature>
<dbReference type="EMBL" id="BT085740">
    <property type="protein sequence ID" value="ACR36093.1"/>
    <property type="molecule type" value="mRNA"/>
</dbReference>
<reference evidence="2" key="1">
    <citation type="journal article" date="2009" name="PLoS Genet.">
        <title>Sequencing, mapping, and analysis of 27,455 maize full-length cDNAs.</title>
        <authorList>
            <person name="Soderlund C."/>
            <person name="Descour A."/>
            <person name="Kudrna D."/>
            <person name="Bomhoff M."/>
            <person name="Boyd L."/>
            <person name="Currie J."/>
            <person name="Angelova A."/>
            <person name="Collura K."/>
            <person name="Wissotski M."/>
            <person name="Ashley E."/>
            <person name="Morrow D."/>
            <person name="Fernandes J."/>
            <person name="Walbot V."/>
            <person name="Yu Y."/>
        </authorList>
    </citation>
    <scope>NUCLEOTIDE SEQUENCE</scope>
    <source>
        <strain evidence="2">B73</strain>
    </source>
</reference>
<feature type="region of interest" description="Disordered" evidence="1">
    <location>
        <begin position="123"/>
        <end position="193"/>
    </location>
</feature>
<feature type="compositionally biased region" description="Pro residues" evidence="1">
    <location>
        <begin position="69"/>
        <end position="79"/>
    </location>
</feature>
<accession>C4J4J3</accession>
<dbReference type="AlphaFoldDB" id="C4J4J3"/>
<sequence>MDAIVTGSRPWSARRSGREPPRAAWAPSQGVRRQATRPSLPAATLCPATDISTSHMLGASCHSTKLPSWPRPPPPPPPGSCSMERRTRPDAYMLLTAPSSSFPHPVVALNCSMMYCADDATWRGRRGRRGTGESGQASTERSTRRSAAGRASSPATPPERRRAHRCSAAWRPERRRAASSSPQPGSSASGSSATLDFISLRPACV</sequence>
<protein>
    <submittedName>
        <fullName evidence="2">Uncharacterized protein</fullName>
    </submittedName>
</protein>
<reference evidence="2" key="2">
    <citation type="submission" date="2012-06" db="EMBL/GenBank/DDBJ databases">
        <authorList>
            <person name="Yu Y."/>
            <person name="Currie J."/>
            <person name="Lomeli R."/>
            <person name="Angelova A."/>
            <person name="Collura K."/>
            <person name="Wissotski M."/>
            <person name="Campos D."/>
            <person name="Kudrna D."/>
            <person name="Golser W."/>
            <person name="Ashely E."/>
            <person name="Descour A."/>
            <person name="Fernandes J."/>
            <person name="Soderlund C."/>
            <person name="Walbot V."/>
        </authorList>
    </citation>
    <scope>NUCLEOTIDE SEQUENCE</scope>
    <source>
        <strain evidence="2">B73</strain>
    </source>
</reference>
<feature type="compositionally biased region" description="Low complexity" evidence="1">
    <location>
        <begin position="134"/>
        <end position="154"/>
    </location>
</feature>
<evidence type="ECO:0000256" key="1">
    <source>
        <dbReference type="SAM" id="MobiDB-lite"/>
    </source>
</evidence>